<gene>
    <name evidence="1" type="ORF">ACD_4C00116G0002</name>
</gene>
<evidence type="ECO:0000313" key="1">
    <source>
        <dbReference type="EMBL" id="EKE26923.1"/>
    </source>
</evidence>
<protein>
    <submittedName>
        <fullName evidence="1">Uncharacterized protein</fullName>
    </submittedName>
</protein>
<name>K2FVC5_9BACT</name>
<proteinExistence type="predicted"/>
<organism evidence="1">
    <name type="scientific">uncultured bacterium</name>
    <name type="common">gcode 4</name>
    <dbReference type="NCBI Taxonomy" id="1234023"/>
    <lineage>
        <taxon>Bacteria</taxon>
        <taxon>environmental samples</taxon>
    </lineage>
</organism>
<dbReference type="AlphaFoldDB" id="K2FVC5"/>
<reference evidence="1" key="1">
    <citation type="journal article" date="2012" name="Science">
        <title>Fermentation, hydrogen, and sulfur metabolism in multiple uncultivated bacterial phyla.</title>
        <authorList>
            <person name="Wrighton K.C."/>
            <person name="Thomas B.C."/>
            <person name="Sharon I."/>
            <person name="Miller C.S."/>
            <person name="Castelle C.J."/>
            <person name="VerBerkmoes N.C."/>
            <person name="Wilkins M.J."/>
            <person name="Hettich R.L."/>
            <person name="Lipton M.S."/>
            <person name="Williams K.H."/>
            <person name="Long P.E."/>
            <person name="Banfield J.F."/>
        </authorList>
    </citation>
    <scope>NUCLEOTIDE SEQUENCE [LARGE SCALE GENOMIC DNA]</scope>
</reference>
<sequence>MWESIQDWVKKDVVKKPVELPTKAELDLLKEQLKKKPTLKDTLDTPEMINWQLDHTLFILSKMEQYYILSNDRNYLSAEYLKNWDDIALKIVHENIINIGNCTNFNETSRKKYITLLENFYKITDALVPFKPFLTKEK</sequence>
<comment type="caution">
    <text evidence="1">The sequence shown here is derived from an EMBL/GenBank/DDBJ whole genome shotgun (WGS) entry which is preliminary data.</text>
</comment>
<dbReference type="EMBL" id="AMFJ01000632">
    <property type="protein sequence ID" value="EKE26923.1"/>
    <property type="molecule type" value="Genomic_DNA"/>
</dbReference>
<accession>K2FVC5</accession>